<keyword evidence="2" id="KW-0808">Transferase</keyword>
<sequence length="237" mass="25457">MELTHWPLYGLRLRTPRLELRLPDLAELDALAGTAARGVHEPGSMPFGVPWTDCPPAERAQRVMTHFWKLLGEWTPQRWRLPLAVFADGAPIGLQELAADDFGLVRDFGTGSWLGLEHQGRGYGTEMRAAALHLGFAELGAATARSEAMSDNPASLAVSGKLGYRTNGTARLAVSGRLREEVRLLLERADWERNRAVPVRAEGVAPCLAMFGADAAAESAAEDGSGKDAKNSAASAS</sequence>
<dbReference type="GO" id="GO:1990189">
    <property type="term" value="F:protein N-terminal-serine acetyltransferase activity"/>
    <property type="evidence" value="ECO:0007669"/>
    <property type="project" value="TreeGrafter"/>
</dbReference>
<dbReference type="Pfam" id="PF13302">
    <property type="entry name" value="Acetyltransf_3"/>
    <property type="match status" value="1"/>
</dbReference>
<dbReference type="PANTHER" id="PTHR43441">
    <property type="entry name" value="RIBOSOMAL-PROTEIN-SERINE ACETYLTRANSFERASE"/>
    <property type="match status" value="1"/>
</dbReference>
<evidence type="ECO:0000313" key="2">
    <source>
        <dbReference type="EMBL" id="MBB5433672.1"/>
    </source>
</evidence>
<dbReference type="PANTHER" id="PTHR43441:SF11">
    <property type="entry name" value="RIBOSOMAL-PROTEIN-SERINE ACETYLTRANSFERASE"/>
    <property type="match status" value="1"/>
</dbReference>
<dbReference type="InterPro" id="IPR051908">
    <property type="entry name" value="Ribosomal_N-acetyltransferase"/>
</dbReference>
<keyword evidence="3" id="KW-1185">Reference proteome</keyword>
<dbReference type="InterPro" id="IPR016181">
    <property type="entry name" value="Acyl_CoA_acyltransferase"/>
</dbReference>
<evidence type="ECO:0000259" key="1">
    <source>
        <dbReference type="Pfam" id="PF13302"/>
    </source>
</evidence>
<dbReference type="EMBL" id="JACHDB010000001">
    <property type="protein sequence ID" value="MBB5433672.1"/>
    <property type="molecule type" value="Genomic_DNA"/>
</dbReference>
<comment type="caution">
    <text evidence="2">The sequence shown here is derived from an EMBL/GenBank/DDBJ whole genome shotgun (WGS) entry which is preliminary data.</text>
</comment>
<protein>
    <submittedName>
        <fullName evidence="2">RimJ/RimL family protein N-acetyltransferase</fullName>
    </submittedName>
</protein>
<evidence type="ECO:0000313" key="3">
    <source>
        <dbReference type="Proteomes" id="UP000572635"/>
    </source>
</evidence>
<dbReference type="Proteomes" id="UP000572635">
    <property type="component" value="Unassembled WGS sequence"/>
</dbReference>
<reference evidence="2 3" key="1">
    <citation type="submission" date="2020-08" db="EMBL/GenBank/DDBJ databases">
        <title>Sequencing the genomes of 1000 actinobacteria strains.</title>
        <authorList>
            <person name="Klenk H.-P."/>
        </authorList>
    </citation>
    <scope>NUCLEOTIDE SEQUENCE [LARGE SCALE GENOMIC DNA]</scope>
    <source>
        <strain evidence="2 3">DSM 44551</strain>
    </source>
</reference>
<dbReference type="Gene3D" id="3.40.630.30">
    <property type="match status" value="1"/>
</dbReference>
<dbReference type="SUPFAM" id="SSF55729">
    <property type="entry name" value="Acyl-CoA N-acyltransferases (Nat)"/>
    <property type="match status" value="1"/>
</dbReference>
<dbReference type="RefSeq" id="WP_184393625.1">
    <property type="nucleotide sequence ID" value="NZ_BAAAJD010000189.1"/>
</dbReference>
<dbReference type="AlphaFoldDB" id="A0A7W8QNF7"/>
<proteinExistence type="predicted"/>
<feature type="domain" description="N-acetyltransferase" evidence="1">
    <location>
        <begin position="17"/>
        <end position="165"/>
    </location>
</feature>
<dbReference type="GO" id="GO:0005737">
    <property type="term" value="C:cytoplasm"/>
    <property type="evidence" value="ECO:0007669"/>
    <property type="project" value="TreeGrafter"/>
</dbReference>
<accession>A0A7W8QNF7</accession>
<dbReference type="InterPro" id="IPR000182">
    <property type="entry name" value="GNAT_dom"/>
</dbReference>
<organism evidence="2 3">
    <name type="scientific">Nocardiopsis composta</name>
    <dbReference type="NCBI Taxonomy" id="157465"/>
    <lineage>
        <taxon>Bacteria</taxon>
        <taxon>Bacillati</taxon>
        <taxon>Actinomycetota</taxon>
        <taxon>Actinomycetes</taxon>
        <taxon>Streptosporangiales</taxon>
        <taxon>Nocardiopsidaceae</taxon>
        <taxon>Nocardiopsis</taxon>
    </lineage>
</organism>
<gene>
    <name evidence="2" type="ORF">HDA36_003756</name>
</gene>
<dbReference type="GO" id="GO:0008999">
    <property type="term" value="F:protein-N-terminal-alanine acetyltransferase activity"/>
    <property type="evidence" value="ECO:0007669"/>
    <property type="project" value="TreeGrafter"/>
</dbReference>
<name>A0A7W8QNF7_9ACTN</name>